<dbReference type="EMBL" id="BX294145">
    <property type="protein sequence ID" value="CAD75268.1"/>
    <property type="molecule type" value="Genomic_DNA"/>
</dbReference>
<keyword evidence="2" id="KW-1185">Reference proteome</keyword>
<evidence type="ECO:0000313" key="2">
    <source>
        <dbReference type="Proteomes" id="UP000001025"/>
    </source>
</evidence>
<evidence type="ECO:0000313" key="1">
    <source>
        <dbReference type="EMBL" id="CAD75268.1"/>
    </source>
</evidence>
<name>Q7UNZ7_RHOBA</name>
<dbReference type="EnsemblBacteria" id="CAD75268">
    <property type="protein sequence ID" value="CAD75268"/>
    <property type="gene ID" value="RB7248"/>
</dbReference>
<dbReference type="Proteomes" id="UP000001025">
    <property type="component" value="Chromosome"/>
</dbReference>
<dbReference type="HOGENOM" id="CLU_2828342_0_0_0"/>
<gene>
    <name evidence="1" type="ordered locus">RB7248</name>
</gene>
<reference evidence="1 2" key="1">
    <citation type="journal article" date="2003" name="Proc. Natl. Acad. Sci. U.S.A.">
        <title>Complete genome sequence of the marine planctomycete Pirellula sp. strain 1.</title>
        <authorList>
            <person name="Gloeckner F.O."/>
            <person name="Kube M."/>
            <person name="Bauer M."/>
            <person name="Teeling H."/>
            <person name="Lombardot T."/>
            <person name="Ludwig W."/>
            <person name="Gade D."/>
            <person name="Beck A."/>
            <person name="Borzym K."/>
            <person name="Heitmann K."/>
            <person name="Rabus R."/>
            <person name="Schlesner H."/>
            <person name="Amann R."/>
            <person name="Reinhardt R."/>
        </authorList>
    </citation>
    <scope>NUCLEOTIDE SEQUENCE [LARGE SCALE GENOMIC DNA]</scope>
    <source>
        <strain evidence="2">DSM 10527 / NCIMB 13988 / SH1</strain>
    </source>
</reference>
<dbReference type="KEGG" id="rba:RB7248"/>
<protein>
    <submittedName>
        <fullName evidence="1">Uncharacterized protein</fullName>
    </submittedName>
</protein>
<proteinExistence type="predicted"/>
<accession>Q7UNZ7</accession>
<dbReference type="InParanoid" id="Q7UNZ7"/>
<dbReference type="AlphaFoldDB" id="Q7UNZ7"/>
<dbReference type="STRING" id="243090.RB7248"/>
<sequence length="66" mass="7757">MSDSDCRGRYHSEIRCRVTQVTRHFFCADIGFISARHRSEQHPPCSKRLQLRARVHFVDACPFSSY</sequence>
<organism evidence="1 2">
    <name type="scientific">Rhodopirellula baltica (strain DSM 10527 / NCIMB 13988 / SH1)</name>
    <dbReference type="NCBI Taxonomy" id="243090"/>
    <lineage>
        <taxon>Bacteria</taxon>
        <taxon>Pseudomonadati</taxon>
        <taxon>Planctomycetota</taxon>
        <taxon>Planctomycetia</taxon>
        <taxon>Pirellulales</taxon>
        <taxon>Pirellulaceae</taxon>
        <taxon>Rhodopirellula</taxon>
    </lineage>
</organism>